<dbReference type="Gene3D" id="1.20.5.3310">
    <property type="match status" value="1"/>
</dbReference>
<keyword evidence="4" id="KW-0653">Protein transport</keyword>
<dbReference type="InterPro" id="IPR003369">
    <property type="entry name" value="TatA/B/E"/>
</dbReference>
<keyword evidence="2" id="KW-0813">Transport</keyword>
<evidence type="ECO:0000256" key="1">
    <source>
        <dbReference type="ARBA" id="ARBA00004167"/>
    </source>
</evidence>
<evidence type="ECO:0000256" key="5">
    <source>
        <dbReference type="ARBA" id="ARBA00022989"/>
    </source>
</evidence>
<evidence type="ECO:0000313" key="10">
    <source>
        <dbReference type="Proteomes" id="UP000034753"/>
    </source>
</evidence>
<comment type="caution">
    <text evidence="9">The sequence shown here is derived from an EMBL/GenBank/DDBJ whole genome shotgun (WGS) entry which is preliminary data.</text>
</comment>
<dbReference type="EMBL" id="LCBN01000066">
    <property type="protein sequence ID" value="KKS11727.1"/>
    <property type="molecule type" value="Genomic_DNA"/>
</dbReference>
<dbReference type="Pfam" id="PF02416">
    <property type="entry name" value="TatA_B_E"/>
    <property type="match status" value="1"/>
</dbReference>
<evidence type="ECO:0000256" key="3">
    <source>
        <dbReference type="ARBA" id="ARBA00022692"/>
    </source>
</evidence>
<organism evidence="9 10">
    <name type="scientific">Candidatus Daviesbacteria bacterium GW2011_GWB1_41_5</name>
    <dbReference type="NCBI Taxonomy" id="1618429"/>
    <lineage>
        <taxon>Bacteria</taxon>
        <taxon>Candidatus Daviesiibacteriota</taxon>
    </lineage>
</organism>
<dbReference type="AlphaFoldDB" id="A0A0G0WI67"/>
<proteinExistence type="predicted"/>
<keyword evidence="3 8" id="KW-0812">Transmembrane</keyword>
<dbReference type="GO" id="GO:0016020">
    <property type="term" value="C:membrane"/>
    <property type="evidence" value="ECO:0007669"/>
    <property type="project" value="UniProtKB-ARBA"/>
</dbReference>
<name>A0A0G0WI67_9BACT</name>
<evidence type="ECO:0000256" key="6">
    <source>
        <dbReference type="ARBA" id="ARBA00023010"/>
    </source>
</evidence>
<keyword evidence="6" id="KW-0811">Translocation</keyword>
<evidence type="ECO:0000256" key="8">
    <source>
        <dbReference type="SAM" id="Phobius"/>
    </source>
</evidence>
<sequence length="63" mass="6991">MLDFLKNISPTELIIIVVILVVLFGSKIIVGVAKTGGETFKEIKKVKKVFTEMVKDDDKPGKK</sequence>
<dbReference type="GO" id="GO:0015031">
    <property type="term" value="P:protein transport"/>
    <property type="evidence" value="ECO:0007669"/>
    <property type="project" value="UniProtKB-KW"/>
</dbReference>
<protein>
    <recommendedName>
        <fullName evidence="11">Sec-independent protein translocase protein TatA</fullName>
    </recommendedName>
</protein>
<keyword evidence="5 8" id="KW-1133">Transmembrane helix</keyword>
<feature type="transmembrane region" description="Helical" evidence="8">
    <location>
        <begin position="13"/>
        <end position="33"/>
    </location>
</feature>
<keyword evidence="7 8" id="KW-0472">Membrane</keyword>
<evidence type="ECO:0000313" key="9">
    <source>
        <dbReference type="EMBL" id="KKS11727.1"/>
    </source>
</evidence>
<evidence type="ECO:0000256" key="7">
    <source>
        <dbReference type="ARBA" id="ARBA00023136"/>
    </source>
</evidence>
<gene>
    <name evidence="9" type="ORF">UU67_C0066G0005</name>
</gene>
<evidence type="ECO:0008006" key="11">
    <source>
        <dbReference type="Google" id="ProtNLM"/>
    </source>
</evidence>
<comment type="subcellular location">
    <subcellularLocation>
        <location evidence="1">Membrane</location>
        <topology evidence="1">Single-pass membrane protein</topology>
    </subcellularLocation>
</comment>
<dbReference type="Proteomes" id="UP000034753">
    <property type="component" value="Unassembled WGS sequence"/>
</dbReference>
<reference evidence="9 10" key="1">
    <citation type="journal article" date="2015" name="Nature">
        <title>rRNA introns, odd ribosomes, and small enigmatic genomes across a large radiation of phyla.</title>
        <authorList>
            <person name="Brown C.T."/>
            <person name="Hug L.A."/>
            <person name="Thomas B.C."/>
            <person name="Sharon I."/>
            <person name="Castelle C.J."/>
            <person name="Singh A."/>
            <person name="Wilkins M.J."/>
            <person name="Williams K.H."/>
            <person name="Banfield J.F."/>
        </authorList>
    </citation>
    <scope>NUCLEOTIDE SEQUENCE [LARGE SCALE GENOMIC DNA]</scope>
</reference>
<evidence type="ECO:0000256" key="4">
    <source>
        <dbReference type="ARBA" id="ARBA00022927"/>
    </source>
</evidence>
<accession>A0A0G0WI67</accession>
<evidence type="ECO:0000256" key="2">
    <source>
        <dbReference type="ARBA" id="ARBA00022448"/>
    </source>
</evidence>